<reference evidence="1" key="1">
    <citation type="submission" date="2015-12" db="EMBL/GenBank/DDBJ databases">
        <title>Gene expression during late stages of embryo sac development: a critical building block for successful pollen-pistil interactions.</title>
        <authorList>
            <person name="Liu Y."/>
            <person name="Joly V."/>
            <person name="Sabar M."/>
            <person name="Matton D.P."/>
        </authorList>
    </citation>
    <scope>NUCLEOTIDE SEQUENCE</scope>
</reference>
<organism evidence="1">
    <name type="scientific">Solanum chacoense</name>
    <name type="common">Chaco potato</name>
    <dbReference type="NCBI Taxonomy" id="4108"/>
    <lineage>
        <taxon>Eukaryota</taxon>
        <taxon>Viridiplantae</taxon>
        <taxon>Streptophyta</taxon>
        <taxon>Embryophyta</taxon>
        <taxon>Tracheophyta</taxon>
        <taxon>Spermatophyta</taxon>
        <taxon>Magnoliopsida</taxon>
        <taxon>eudicotyledons</taxon>
        <taxon>Gunneridae</taxon>
        <taxon>Pentapetalae</taxon>
        <taxon>asterids</taxon>
        <taxon>lamiids</taxon>
        <taxon>Solanales</taxon>
        <taxon>Solanaceae</taxon>
        <taxon>Solanoideae</taxon>
        <taxon>Solaneae</taxon>
        <taxon>Solanum</taxon>
    </lineage>
</organism>
<dbReference type="AlphaFoldDB" id="A0A0V0HFP5"/>
<proteinExistence type="predicted"/>
<name>A0A0V0HFP5_SOLCH</name>
<accession>A0A0V0HFP5</accession>
<dbReference type="EMBL" id="GEDG01020247">
    <property type="protein sequence ID" value="JAP19281.1"/>
    <property type="molecule type" value="Transcribed_RNA"/>
</dbReference>
<evidence type="ECO:0000313" key="1">
    <source>
        <dbReference type="EMBL" id="JAP19281.1"/>
    </source>
</evidence>
<sequence length="118" mass="13373">MTLRIEHLLYRLIEIIFTTTLISDRFFYNQTSQTLCTHTSQLDKHLHCQAAFNLHFFREMEIQEHVSSERNAPALITCRGTVLITGNKGSSVISYPCCSSSAITSFIDSRPLCIVSSD</sequence>
<protein>
    <submittedName>
        <fullName evidence="1">Putative ovule protein</fullName>
    </submittedName>
</protein>